<evidence type="ECO:0000256" key="4">
    <source>
        <dbReference type="ARBA" id="ARBA00022989"/>
    </source>
</evidence>
<comment type="subcellular location">
    <subcellularLocation>
        <location evidence="1">Cell membrane</location>
        <topology evidence="1">Multi-pass membrane protein</topology>
    </subcellularLocation>
</comment>
<evidence type="ECO:0000256" key="2">
    <source>
        <dbReference type="ARBA" id="ARBA00022475"/>
    </source>
</evidence>
<feature type="transmembrane region" description="Helical" evidence="6">
    <location>
        <begin position="184"/>
        <end position="207"/>
    </location>
</feature>
<dbReference type="KEGG" id="tper:IWA51_02210"/>
<dbReference type="GO" id="GO:0005886">
    <property type="term" value="C:plasma membrane"/>
    <property type="evidence" value="ECO:0007669"/>
    <property type="project" value="UniProtKB-SubCell"/>
</dbReference>
<keyword evidence="8" id="KW-1185">Reference proteome</keyword>
<sequence>MISGILIEGLIYGIMVLGLFTTFRVLNFCDMTVDGSFPMGACVLAACLGAGIPVAGALLISFVAGLAAGLITSLIYTKLRIPDLLAGILTMTMLYSVNLRIMSNRANVSFLRTPTLFSKIIDGMYELFPAVENPDWGIVVFLILFVAALKILLDIFFHTDMGLTMGALGSNPQLVISQGVNPDVLRTIGICFGNGLAALAGSFAAMYNGFADVGMGTGTVVSGLASLMLGEFVLRSNRIGLQTFRVLIGSCIYRALMILARTYGHYINLTPNDLKLVTGILIILCLITTKLKIKKRSTEEK</sequence>
<keyword evidence="2" id="KW-1003">Cell membrane</keyword>
<organism evidence="7 8">
    <name type="scientific">Treponema peruense</name>
    <dbReference type="NCBI Taxonomy" id="2787628"/>
    <lineage>
        <taxon>Bacteria</taxon>
        <taxon>Pseudomonadati</taxon>
        <taxon>Spirochaetota</taxon>
        <taxon>Spirochaetia</taxon>
        <taxon>Spirochaetales</taxon>
        <taxon>Treponemataceae</taxon>
        <taxon>Treponema</taxon>
    </lineage>
</organism>
<evidence type="ECO:0000313" key="8">
    <source>
        <dbReference type="Proteomes" id="UP000595224"/>
    </source>
</evidence>
<evidence type="ECO:0000256" key="1">
    <source>
        <dbReference type="ARBA" id="ARBA00004651"/>
    </source>
</evidence>
<evidence type="ECO:0000256" key="3">
    <source>
        <dbReference type="ARBA" id="ARBA00022692"/>
    </source>
</evidence>
<dbReference type="PANTHER" id="PTHR32196">
    <property type="entry name" value="ABC TRANSPORTER PERMEASE PROTEIN YPHD-RELATED-RELATED"/>
    <property type="match status" value="1"/>
</dbReference>
<protein>
    <submittedName>
        <fullName evidence="7">ABC transporter permease</fullName>
    </submittedName>
</protein>
<name>A0A7T3V5E9_9SPIR</name>
<feature type="transmembrane region" description="Helical" evidence="6">
    <location>
        <begin position="213"/>
        <end position="234"/>
    </location>
</feature>
<evidence type="ECO:0000256" key="5">
    <source>
        <dbReference type="ARBA" id="ARBA00023136"/>
    </source>
</evidence>
<keyword evidence="5 6" id="KW-0472">Membrane</keyword>
<evidence type="ECO:0000256" key="6">
    <source>
        <dbReference type="SAM" id="Phobius"/>
    </source>
</evidence>
<dbReference type="PANTHER" id="PTHR32196:SF69">
    <property type="entry name" value="BRANCHED-CHAIN AMINO ACID TRANSPORT SYSTEM, PERMEASE PROTEIN"/>
    <property type="match status" value="1"/>
</dbReference>
<keyword evidence="4 6" id="KW-1133">Transmembrane helix</keyword>
<gene>
    <name evidence="7" type="ORF">IWA51_02210</name>
</gene>
<dbReference type="RefSeq" id="WP_198442981.1">
    <property type="nucleotide sequence ID" value="NZ_CBCSHE010000012.1"/>
</dbReference>
<dbReference type="EMBL" id="CP064936">
    <property type="protein sequence ID" value="QQA01453.1"/>
    <property type="molecule type" value="Genomic_DNA"/>
</dbReference>
<dbReference type="CDD" id="cd06574">
    <property type="entry name" value="TM_PBP1_branched-chain-AA_like"/>
    <property type="match status" value="1"/>
</dbReference>
<dbReference type="Proteomes" id="UP000595224">
    <property type="component" value="Chromosome"/>
</dbReference>
<feature type="transmembrane region" description="Helical" evidence="6">
    <location>
        <begin position="276"/>
        <end position="293"/>
    </location>
</feature>
<dbReference type="InterPro" id="IPR001851">
    <property type="entry name" value="ABC_transp_permease"/>
</dbReference>
<reference evidence="7 8" key="1">
    <citation type="submission" date="2020-11" db="EMBL/GenBank/DDBJ databases">
        <title>Treponema Peruensis nv. sp., first commensal Treponema isolated from human feces.</title>
        <authorList>
            <person name="Belkhou C."/>
            <person name="Raes J."/>
        </authorList>
    </citation>
    <scope>NUCLEOTIDE SEQUENCE [LARGE SCALE GENOMIC DNA]</scope>
    <source>
        <strain evidence="7 8">RCC2812</strain>
    </source>
</reference>
<dbReference type="AlphaFoldDB" id="A0A7T3V5E9"/>
<dbReference type="GO" id="GO:0022857">
    <property type="term" value="F:transmembrane transporter activity"/>
    <property type="evidence" value="ECO:0007669"/>
    <property type="project" value="InterPro"/>
</dbReference>
<accession>A0A7T3V5E9</accession>
<feature type="transmembrane region" description="Helical" evidence="6">
    <location>
        <begin position="84"/>
        <end position="102"/>
    </location>
</feature>
<feature type="transmembrane region" description="Helical" evidence="6">
    <location>
        <begin position="58"/>
        <end position="77"/>
    </location>
</feature>
<feature type="transmembrane region" description="Helical" evidence="6">
    <location>
        <begin position="136"/>
        <end position="157"/>
    </location>
</feature>
<proteinExistence type="predicted"/>
<dbReference type="Pfam" id="PF02653">
    <property type="entry name" value="BPD_transp_2"/>
    <property type="match status" value="1"/>
</dbReference>
<feature type="transmembrane region" description="Helical" evidence="6">
    <location>
        <begin position="246"/>
        <end position="264"/>
    </location>
</feature>
<keyword evidence="3 6" id="KW-0812">Transmembrane</keyword>
<evidence type="ECO:0000313" key="7">
    <source>
        <dbReference type="EMBL" id="QQA01453.1"/>
    </source>
</evidence>
<feature type="transmembrane region" description="Helical" evidence="6">
    <location>
        <begin position="6"/>
        <end position="26"/>
    </location>
</feature>